<dbReference type="Ensembl" id="ENSMSIT00000000225.1">
    <property type="protein sequence ID" value="ENSMSIP00000000162.1"/>
    <property type="gene ID" value="ENSMSIG00000000165.1"/>
</dbReference>
<evidence type="ECO:0000313" key="16">
    <source>
        <dbReference type="Proteomes" id="UP000694415"/>
    </source>
</evidence>
<dbReference type="Proteomes" id="UP000694415">
    <property type="component" value="Unplaced"/>
</dbReference>
<dbReference type="AlphaFoldDB" id="A0A8C6G4G9"/>
<evidence type="ECO:0000256" key="5">
    <source>
        <dbReference type="ARBA" id="ARBA00022692"/>
    </source>
</evidence>
<dbReference type="Gene3D" id="1.20.1070.10">
    <property type="entry name" value="Rhodopsin 7-helix transmembrane proteins"/>
    <property type="match status" value="1"/>
</dbReference>
<evidence type="ECO:0000256" key="3">
    <source>
        <dbReference type="ARBA" id="ARBA00022480"/>
    </source>
</evidence>
<dbReference type="GO" id="GO:0016020">
    <property type="term" value="C:membrane"/>
    <property type="evidence" value="ECO:0007669"/>
    <property type="project" value="UniProtKB-SubCell"/>
</dbReference>
<dbReference type="Pfam" id="PF05296">
    <property type="entry name" value="TAS2R"/>
    <property type="match status" value="1"/>
</dbReference>
<dbReference type="PANTHER" id="PTHR11394:SF25">
    <property type="entry name" value="TASTE RECEPTOR TYPE 2 MEMBER 109"/>
    <property type="match status" value="1"/>
</dbReference>
<keyword evidence="4 13" id="KW-0716">Sensory transduction</keyword>
<keyword evidence="8 13" id="KW-0472">Membrane</keyword>
<keyword evidence="9 13" id="KW-0675">Receptor</keyword>
<name>A0A8C6G4G9_MUSSI</name>
<dbReference type="GO" id="GO:0004930">
    <property type="term" value="F:G protein-coupled receptor activity"/>
    <property type="evidence" value="ECO:0007669"/>
    <property type="project" value="UniProtKB-KW"/>
</dbReference>
<keyword evidence="5 13" id="KW-0812">Transmembrane</keyword>
<keyword evidence="10" id="KW-0325">Glycoprotein</keyword>
<keyword evidence="3 13" id="KW-0919">Taste</keyword>
<dbReference type="InterPro" id="IPR007960">
    <property type="entry name" value="TAS2R"/>
</dbReference>
<dbReference type="CDD" id="cd15019">
    <property type="entry name" value="7tm_TAS2R14-like"/>
    <property type="match status" value="1"/>
</dbReference>
<proteinExistence type="inferred from homology"/>
<evidence type="ECO:0000256" key="7">
    <source>
        <dbReference type="ARBA" id="ARBA00023040"/>
    </source>
</evidence>
<dbReference type="SUPFAM" id="SSF81321">
    <property type="entry name" value="Family A G protein-coupled receptor-like"/>
    <property type="match status" value="1"/>
</dbReference>
<sequence>MKHFWKILSVISQSTLSVILIMELVIGIIGNGFMALVHSLVHCMDWVKRKKMSLVNKILTALATSRIFLLWFMLVGFPISSLYPYLVTTRLMIQFTSTLWTIANHISVWFATCLSVFYFLKIANFSNSPFLYLKGRVEKVVSVTLLVSLVLLFLNILLLNLEINVCINEYHQINISYIFISYYHLSCQIQVLGSHIIFLFAPVVLSLSTFLLLIFSLWTHHKRMQQHVQGDRDARTMAHFKALQTVIAFLLLHSIFILSLLLQFWIHELRKKPPFVAFCQVVYIAFPSFHSYVLILRDRKLRHASLSVLSWLKCRPNYVE</sequence>
<dbReference type="PANTHER" id="PTHR11394">
    <property type="entry name" value="TASTE RECEPTOR TYPE 2"/>
    <property type="match status" value="1"/>
</dbReference>
<feature type="transmembrane region" description="Helical" evidence="14">
    <location>
        <begin position="140"/>
        <end position="161"/>
    </location>
</feature>
<evidence type="ECO:0000256" key="13">
    <source>
        <dbReference type="RuleBase" id="RU004424"/>
    </source>
</evidence>
<evidence type="ECO:0000256" key="4">
    <source>
        <dbReference type="ARBA" id="ARBA00022606"/>
    </source>
</evidence>
<evidence type="ECO:0000313" key="15">
    <source>
        <dbReference type="Ensembl" id="ENSMSIP00000000162.1"/>
    </source>
</evidence>
<organism evidence="15 16">
    <name type="scientific">Mus spicilegus</name>
    <name type="common">Mound-building mouse</name>
    <dbReference type="NCBI Taxonomy" id="10103"/>
    <lineage>
        <taxon>Eukaryota</taxon>
        <taxon>Metazoa</taxon>
        <taxon>Chordata</taxon>
        <taxon>Craniata</taxon>
        <taxon>Vertebrata</taxon>
        <taxon>Euteleostomi</taxon>
        <taxon>Mammalia</taxon>
        <taxon>Eutheria</taxon>
        <taxon>Euarchontoglires</taxon>
        <taxon>Glires</taxon>
        <taxon>Rodentia</taxon>
        <taxon>Myomorpha</taxon>
        <taxon>Muroidea</taxon>
        <taxon>Muridae</taxon>
        <taxon>Murinae</taxon>
        <taxon>Mus</taxon>
        <taxon>Mus</taxon>
    </lineage>
</organism>
<evidence type="ECO:0000256" key="14">
    <source>
        <dbReference type="SAM" id="Phobius"/>
    </source>
</evidence>
<comment type="subcellular location">
    <subcellularLocation>
        <location evidence="1 13">Membrane</location>
        <topology evidence="1 13">Multi-pass membrane protein</topology>
    </subcellularLocation>
</comment>
<reference evidence="15" key="2">
    <citation type="submission" date="2025-09" db="UniProtKB">
        <authorList>
            <consortium name="Ensembl"/>
        </authorList>
    </citation>
    <scope>IDENTIFICATION</scope>
</reference>
<evidence type="ECO:0000256" key="12">
    <source>
        <dbReference type="RuleBase" id="RU004423"/>
    </source>
</evidence>
<keyword evidence="7 13" id="KW-0297">G-protein coupled receptor</keyword>
<feature type="transmembrane region" description="Helical" evidence="14">
    <location>
        <begin position="240"/>
        <end position="262"/>
    </location>
</feature>
<feature type="transmembrane region" description="Helical" evidence="14">
    <location>
        <begin position="58"/>
        <end position="79"/>
    </location>
</feature>
<feature type="transmembrane region" description="Helical" evidence="14">
    <location>
        <begin position="99"/>
        <end position="120"/>
    </location>
</feature>
<dbReference type="FunFam" id="1.20.1070.10:FF:000042">
    <property type="entry name" value="Taste receptor type 2 member 7"/>
    <property type="match status" value="1"/>
</dbReference>
<evidence type="ECO:0000256" key="2">
    <source>
        <dbReference type="ARBA" id="ARBA00007376"/>
    </source>
</evidence>
<keyword evidence="6 14" id="KW-1133">Transmembrane helix</keyword>
<keyword evidence="16" id="KW-1185">Reference proteome</keyword>
<keyword evidence="11 13" id="KW-0807">Transducer</keyword>
<dbReference type="GeneTree" id="ENSGT01150000286975"/>
<evidence type="ECO:0000256" key="1">
    <source>
        <dbReference type="ARBA" id="ARBA00004141"/>
    </source>
</evidence>
<evidence type="ECO:0000256" key="9">
    <source>
        <dbReference type="ARBA" id="ARBA00023170"/>
    </source>
</evidence>
<evidence type="ECO:0000256" key="6">
    <source>
        <dbReference type="ARBA" id="ARBA00022989"/>
    </source>
</evidence>
<accession>A0A8C6G4G9</accession>
<feature type="transmembrane region" description="Helical" evidence="14">
    <location>
        <begin position="15"/>
        <end position="37"/>
    </location>
</feature>
<reference evidence="15" key="1">
    <citation type="submission" date="2025-08" db="UniProtKB">
        <authorList>
            <consortium name="Ensembl"/>
        </authorList>
    </citation>
    <scope>IDENTIFICATION</scope>
</reference>
<dbReference type="GO" id="GO:0033038">
    <property type="term" value="F:bitter taste receptor activity"/>
    <property type="evidence" value="ECO:0007669"/>
    <property type="project" value="InterPro"/>
</dbReference>
<comment type="similarity">
    <text evidence="2 12">Belongs to the G-protein coupled receptor T2R family.</text>
</comment>
<feature type="transmembrane region" description="Helical" evidence="14">
    <location>
        <begin position="196"/>
        <end position="219"/>
    </location>
</feature>
<feature type="transmembrane region" description="Helical" evidence="14">
    <location>
        <begin position="274"/>
        <end position="295"/>
    </location>
</feature>
<protein>
    <recommendedName>
        <fullName evidence="13">Taste receptor type 2</fullName>
    </recommendedName>
</protein>
<evidence type="ECO:0000256" key="10">
    <source>
        <dbReference type="ARBA" id="ARBA00023180"/>
    </source>
</evidence>
<evidence type="ECO:0000256" key="11">
    <source>
        <dbReference type="ARBA" id="ARBA00023224"/>
    </source>
</evidence>
<evidence type="ECO:0000256" key="8">
    <source>
        <dbReference type="ARBA" id="ARBA00023136"/>
    </source>
</evidence>